<evidence type="ECO:0000256" key="2">
    <source>
        <dbReference type="SAM" id="SignalP"/>
    </source>
</evidence>
<organism evidence="4 5">
    <name type="scientific">Dietzia psychralcaliphila</name>
    <dbReference type="NCBI Taxonomy" id="139021"/>
    <lineage>
        <taxon>Bacteria</taxon>
        <taxon>Bacillati</taxon>
        <taxon>Actinomycetota</taxon>
        <taxon>Actinomycetes</taxon>
        <taxon>Mycobacteriales</taxon>
        <taxon>Dietziaceae</taxon>
        <taxon>Dietzia</taxon>
    </lineage>
</organism>
<evidence type="ECO:0000313" key="4">
    <source>
        <dbReference type="EMBL" id="AWH97383.1"/>
    </source>
</evidence>
<protein>
    <recommendedName>
        <fullName evidence="3">CHRD domain-containing protein</fullName>
    </recommendedName>
</protein>
<evidence type="ECO:0000256" key="1">
    <source>
        <dbReference type="SAM" id="MobiDB-lite"/>
    </source>
</evidence>
<evidence type="ECO:0000313" key="5">
    <source>
        <dbReference type="Proteomes" id="UP000244903"/>
    </source>
</evidence>
<accession>A0AAD0JSV5</accession>
<name>A0AAD0JSV5_9ACTN</name>
<proteinExistence type="predicted"/>
<dbReference type="Pfam" id="PF07452">
    <property type="entry name" value="CHRD"/>
    <property type="match status" value="1"/>
</dbReference>
<feature type="region of interest" description="Disordered" evidence="1">
    <location>
        <begin position="223"/>
        <end position="242"/>
    </location>
</feature>
<feature type="region of interest" description="Disordered" evidence="1">
    <location>
        <begin position="173"/>
        <end position="205"/>
    </location>
</feature>
<dbReference type="Proteomes" id="UP000244903">
    <property type="component" value="Chromosome"/>
</dbReference>
<dbReference type="InterPro" id="IPR010895">
    <property type="entry name" value="CHRD"/>
</dbReference>
<keyword evidence="2" id="KW-0732">Signal</keyword>
<sequence length="242" mass="24085">MTRRTLPVLAATALFSSLGVAPAMAGSLSAGSLGGDTTYLTANITELNDSGVDSTAWLSLEGNELSVRIDSSGLLADAPHAQHIHIGGTNQCPSPDQEGTGFEGALRTTDAIDSYGAVQVSLTTEGDTSPASALAVDRYPVGDAPYSRTFTVTDEVAASLRAGEGSVVLHGVDHNGSGAYDGDQESDLDPTLPSEATDPAACGELNIDSMGSLSMGSLGGSLGSMGSSGSTGSLGSLGSLGS</sequence>
<dbReference type="RefSeq" id="WP_107749046.1">
    <property type="nucleotide sequence ID" value="NZ_CP015453.1"/>
</dbReference>
<dbReference type="EMBL" id="CP015453">
    <property type="protein sequence ID" value="AWH97383.1"/>
    <property type="molecule type" value="Genomic_DNA"/>
</dbReference>
<evidence type="ECO:0000259" key="3">
    <source>
        <dbReference type="Pfam" id="PF07452"/>
    </source>
</evidence>
<feature type="domain" description="CHRD" evidence="3">
    <location>
        <begin position="48"/>
        <end position="176"/>
    </location>
</feature>
<dbReference type="KEGG" id="dpc:A6048_10890"/>
<dbReference type="AlphaFoldDB" id="A0AAD0JSV5"/>
<feature type="chain" id="PRO_5042202034" description="CHRD domain-containing protein" evidence="2">
    <location>
        <begin position="26"/>
        <end position="242"/>
    </location>
</feature>
<reference evidence="4 5" key="1">
    <citation type="submission" date="2016-04" db="EMBL/GenBank/DDBJ databases">
        <title>Complete genome sequence of the haloalkaliphilic hydrocarbon-degrading bacterium Dietzia psychralcaliphila ILA-1T, isolated from a drain of a fish product-processing plant.</title>
        <authorList>
            <person name="Zhao J."/>
            <person name="Hu B."/>
            <person name="Geng S."/>
            <person name="Nie Y."/>
            <person name="Tang Y."/>
        </authorList>
    </citation>
    <scope>NUCLEOTIDE SEQUENCE [LARGE SCALE GENOMIC DNA]</scope>
    <source>
        <strain evidence="4 5">ILA-1</strain>
    </source>
</reference>
<gene>
    <name evidence="4" type="ORF">A6048_10890</name>
</gene>
<keyword evidence="5" id="KW-1185">Reference proteome</keyword>
<feature type="signal peptide" evidence="2">
    <location>
        <begin position="1"/>
        <end position="25"/>
    </location>
</feature>
<feature type="compositionally biased region" description="Low complexity" evidence="1">
    <location>
        <begin position="224"/>
        <end position="242"/>
    </location>
</feature>